<evidence type="ECO:0000259" key="10">
    <source>
        <dbReference type="PROSITE" id="PS52019"/>
    </source>
</evidence>
<dbReference type="InterPro" id="IPR036291">
    <property type="entry name" value="NAD(P)-bd_dom_sf"/>
</dbReference>
<evidence type="ECO:0000256" key="3">
    <source>
        <dbReference type="ARBA" id="ARBA00022450"/>
    </source>
</evidence>
<feature type="compositionally biased region" description="Low complexity" evidence="8">
    <location>
        <begin position="902"/>
        <end position="912"/>
    </location>
</feature>
<proteinExistence type="predicted"/>
<feature type="compositionally biased region" description="Basic and acidic residues" evidence="8">
    <location>
        <begin position="885"/>
        <end position="894"/>
    </location>
</feature>
<dbReference type="GO" id="GO:0031177">
    <property type="term" value="F:phosphopantetheine binding"/>
    <property type="evidence" value="ECO:0007669"/>
    <property type="project" value="InterPro"/>
</dbReference>
<protein>
    <recommendedName>
        <fullName evidence="2">8-amino-7-oxononanoate synthase</fullName>
        <ecNumber evidence="2">2.3.1.47</ecNumber>
    </recommendedName>
</protein>
<gene>
    <name evidence="11" type="ORF">H6H00_27890</name>
</gene>
<dbReference type="InterPro" id="IPR009081">
    <property type="entry name" value="PP-bd_ACP"/>
</dbReference>
<dbReference type="CDD" id="cd05274">
    <property type="entry name" value="KR_FAS_SDR_x"/>
    <property type="match status" value="1"/>
</dbReference>
<feature type="compositionally biased region" description="Low complexity" evidence="8">
    <location>
        <begin position="314"/>
        <end position="327"/>
    </location>
</feature>
<dbReference type="InterPro" id="IPR004839">
    <property type="entry name" value="Aminotransferase_I/II_large"/>
</dbReference>
<feature type="active site" description="Proton donor; for dehydratase activity" evidence="7">
    <location>
        <position position="176"/>
    </location>
</feature>
<dbReference type="SUPFAM" id="SSF47336">
    <property type="entry name" value="ACP-like"/>
    <property type="match status" value="1"/>
</dbReference>
<feature type="compositionally biased region" description="Low complexity" evidence="8">
    <location>
        <begin position="253"/>
        <end position="262"/>
    </location>
</feature>
<dbReference type="Pfam" id="PF00155">
    <property type="entry name" value="Aminotran_1_2"/>
    <property type="match status" value="1"/>
</dbReference>
<dbReference type="GO" id="GO:0008483">
    <property type="term" value="F:transaminase activity"/>
    <property type="evidence" value="ECO:0007669"/>
    <property type="project" value="UniProtKB-KW"/>
</dbReference>
<reference evidence="11 12" key="1">
    <citation type="submission" date="2020-08" db="EMBL/GenBank/DDBJ databases">
        <authorList>
            <person name="Mo P."/>
        </authorList>
    </citation>
    <scope>NUCLEOTIDE SEQUENCE [LARGE SCALE GENOMIC DNA]</scope>
    <source>
        <strain evidence="11 12">CGMCC 4.1532</strain>
    </source>
</reference>
<keyword evidence="12" id="KW-1185">Reference proteome</keyword>
<evidence type="ECO:0000256" key="4">
    <source>
        <dbReference type="ARBA" id="ARBA00022553"/>
    </source>
</evidence>
<feature type="domain" description="PKS/mFAS DH" evidence="10">
    <location>
        <begin position="1"/>
        <end position="258"/>
    </location>
</feature>
<evidence type="ECO:0000256" key="8">
    <source>
        <dbReference type="SAM" id="MobiDB-lite"/>
    </source>
</evidence>
<evidence type="ECO:0000259" key="9">
    <source>
        <dbReference type="PROSITE" id="PS50075"/>
    </source>
</evidence>
<keyword evidence="3" id="KW-0596">Phosphopantetheine</keyword>
<feature type="region of interest" description="Disordered" evidence="8">
    <location>
        <begin position="876"/>
        <end position="912"/>
    </location>
</feature>
<dbReference type="InterPro" id="IPR036736">
    <property type="entry name" value="ACP-like_sf"/>
</dbReference>
<dbReference type="PROSITE" id="PS52019">
    <property type="entry name" value="PKS_MFAS_DH"/>
    <property type="match status" value="1"/>
</dbReference>
<evidence type="ECO:0000256" key="6">
    <source>
        <dbReference type="ARBA" id="ARBA00047715"/>
    </source>
</evidence>
<dbReference type="SMART" id="SM00823">
    <property type="entry name" value="PKS_PP"/>
    <property type="match status" value="1"/>
</dbReference>
<dbReference type="Pfam" id="PF21089">
    <property type="entry name" value="PKS_DH_N"/>
    <property type="match status" value="1"/>
</dbReference>
<dbReference type="InterPro" id="IPR049551">
    <property type="entry name" value="PKS_DH_C"/>
</dbReference>
<dbReference type="Gene3D" id="3.40.640.10">
    <property type="entry name" value="Type I PLP-dependent aspartate aminotransferase-like (Major domain)"/>
    <property type="match status" value="1"/>
</dbReference>
<dbReference type="InterPro" id="IPR020806">
    <property type="entry name" value="PKS_PP-bd"/>
</dbReference>
<dbReference type="InterPro" id="IPR015424">
    <property type="entry name" value="PyrdxlP-dep_Trfase"/>
</dbReference>
<dbReference type="InterPro" id="IPR057326">
    <property type="entry name" value="KR_dom"/>
</dbReference>
<dbReference type="InterPro" id="IPR050087">
    <property type="entry name" value="AON_synthase_class-II"/>
</dbReference>
<dbReference type="GO" id="GO:0030170">
    <property type="term" value="F:pyridoxal phosphate binding"/>
    <property type="evidence" value="ECO:0007669"/>
    <property type="project" value="InterPro"/>
</dbReference>
<sequence length="1376" mass="142290">MSTVTAVHLAASDPAVADHLVAGEPVLPAAAQIEAVLTACAADRPGDRWWLDHVAFLAPLRVGPAGVEIRTEIADDGTALLRSRTPGDDDWTTHGRAGTTSGSMDLPRYLDTAALRARCTEAVPAAEIAAWRAASGIDYGPTYRAIRSAHRGDGVLLAVLRTHGTATHVVPPSLLDSVFQCLGMLDAGAAGACLPWFVGRIAVRRPVSGTVLAQVETTPGDAASGVVRGRAVVCSLQGEVLLELDRITLKAAAPAPDRAAPEPASPGPAAAPLPRTGPTPAGPAPVAVTALPPVPRPPGGPDAALDRRHRDRPAAAAPAGTGTRPTPEVVGTVLAPGWEVVTPTPAGDAGTVLVVSDKIDGATGTGAVHDGRLAAAVAQDRPGRVVYVPGPDDGTAAGATAAVQTAFALVRALAARPPMVDLTVVTRGAQSLGGGPVRPPHTALWGLVRSLRVENPRTAIRLVDLEPDAPASTAARMTAAGFDEPELVRRGDTWSAPVLAPSTATGRPFPVAGGRFLVTGGMSGIGLHVAEMLADDGCAHLTLVGRTEPRDGERRDRIDRLAGRCDVRVLTCDVRDLAAALHDAPRFDGVVHSAGILRDGLARTLTSERIDEVLAPKIGGAHAIDAAFPRDRRPGAVVLFSSISAVHGNLGQSSYSAANAYLDGFAAARRAAGESWSSLGWGLWNVGMGEQIVQGAAARGIPALSADEGIALLRTGLALPPAHYVLSAAHRPTAPPPAGPRPKDEPMTTVAPEGRLWPSLSSILQSTLHVRAVSPDDNLLELGLDSMMAVEVAAALSREGLEVDPGTFFEHARVEDLVAHLDTLPRTGAPGAGLPAPALPAVPAAGAPAAVPAPAAQAPVAQAPVAQAPVVQPPATVPGGGFVPDWDRFRDLDGPRPAASGTPPLAATAPQAPAAPAPIAPIAAAPIARAPIAPAPIAPPAPAAAPAHPATRRPAAPPLGPSGVPTPRRTLPGRLTDRPDGTFLDRRIDALSTEDRAIVAQDDYFYEPVVEEAQGSWIKFDGRWFLNFASYSYLGLIGHDYIDTQAVRAVEKHGTGAHGVRLLAGTLHLHRELELALARFLGTEDAIVYSSGYMANVATVGALVGPGDVVIGDVYNHASILDGYRLSGAQVITYAHNDLDDLERALRKVGDAGRLVVTDAVFSMDGDIAPLPQIVELCERYDAPLMVDEAHSLGVLGATGRGITEHFGIDPARVAVKMGTLSKTVPSAGGYVAGSADLVFALKNNARGWMFSAAATPAQVAAAKAAVDVIAAAPTMVTELHRRTERYRGLLRGLGFDTLASETPVVPVICRSAEQAQEMARLCQADGLFVQPIVYPAVPKALPRLRTIVNLSHSDEDIDHAVAAIERAGRRIGLIA</sequence>
<dbReference type="EMBL" id="CP060131">
    <property type="protein sequence ID" value="QNG51872.1"/>
    <property type="molecule type" value="Genomic_DNA"/>
</dbReference>
<feature type="region of interest" description="Disordered" evidence="8">
    <location>
        <begin position="939"/>
        <end position="979"/>
    </location>
</feature>
<dbReference type="InterPro" id="IPR015422">
    <property type="entry name" value="PyrdxlP-dep_Trfase_small"/>
</dbReference>
<evidence type="ECO:0000256" key="2">
    <source>
        <dbReference type="ARBA" id="ARBA00013187"/>
    </source>
</evidence>
<dbReference type="Gene3D" id="1.10.1200.10">
    <property type="entry name" value="ACP-like"/>
    <property type="match status" value="1"/>
</dbReference>
<dbReference type="Gene3D" id="3.10.129.110">
    <property type="entry name" value="Polyketide synthase dehydratase"/>
    <property type="match status" value="1"/>
</dbReference>
<comment type="catalytic activity">
    <reaction evidence="6">
        <text>6-carboxyhexanoyl-[ACP] + L-alanine + H(+) = (8S)-8-amino-7-oxononanoate + holo-[ACP] + CO2</text>
        <dbReference type="Rhea" id="RHEA:42288"/>
        <dbReference type="Rhea" id="RHEA-COMP:9685"/>
        <dbReference type="Rhea" id="RHEA-COMP:9955"/>
        <dbReference type="ChEBI" id="CHEBI:15378"/>
        <dbReference type="ChEBI" id="CHEBI:16526"/>
        <dbReference type="ChEBI" id="CHEBI:57972"/>
        <dbReference type="ChEBI" id="CHEBI:64479"/>
        <dbReference type="ChEBI" id="CHEBI:78846"/>
        <dbReference type="ChEBI" id="CHEBI:149468"/>
        <dbReference type="EC" id="2.3.1.47"/>
    </reaction>
</comment>
<dbReference type="SMART" id="SM00822">
    <property type="entry name" value="PKS_KR"/>
    <property type="match status" value="1"/>
</dbReference>
<feature type="domain" description="Carrier" evidence="9">
    <location>
        <begin position="747"/>
        <end position="825"/>
    </location>
</feature>
<dbReference type="SMART" id="SM01294">
    <property type="entry name" value="PKS_PP_betabranch"/>
    <property type="match status" value="1"/>
</dbReference>
<dbReference type="Gene3D" id="3.90.1150.10">
    <property type="entry name" value="Aspartate Aminotransferase, domain 1"/>
    <property type="match status" value="1"/>
</dbReference>
<dbReference type="InterPro" id="IPR049900">
    <property type="entry name" value="PKS_mFAS_DH"/>
</dbReference>
<dbReference type="SUPFAM" id="SSF51735">
    <property type="entry name" value="NAD(P)-binding Rossmann-fold domains"/>
    <property type="match status" value="2"/>
</dbReference>
<dbReference type="PROSITE" id="PS00012">
    <property type="entry name" value="PHOSPHOPANTETHEINE"/>
    <property type="match status" value="1"/>
</dbReference>
<dbReference type="InterPro" id="IPR015421">
    <property type="entry name" value="PyrdxlP-dep_Trfase_major"/>
</dbReference>
<dbReference type="Pfam" id="PF08659">
    <property type="entry name" value="KR"/>
    <property type="match status" value="1"/>
</dbReference>
<dbReference type="GO" id="GO:0008710">
    <property type="term" value="F:8-amino-7-oxononanoate synthase activity"/>
    <property type="evidence" value="ECO:0007669"/>
    <property type="project" value="UniProtKB-EC"/>
</dbReference>
<dbReference type="PROSITE" id="PS50075">
    <property type="entry name" value="CARRIER"/>
    <property type="match status" value="1"/>
</dbReference>
<evidence type="ECO:0000313" key="12">
    <source>
        <dbReference type="Proteomes" id="UP000515728"/>
    </source>
</evidence>
<dbReference type="InterPro" id="IPR006162">
    <property type="entry name" value="Ppantetheine_attach_site"/>
</dbReference>
<feature type="active site" description="Proton acceptor; for dehydratase activity" evidence="7">
    <location>
        <position position="19"/>
    </location>
</feature>
<feature type="region of interest" description="C-terminal hotdog fold" evidence="7">
    <location>
        <begin position="120"/>
        <end position="258"/>
    </location>
</feature>
<dbReference type="InterPro" id="IPR042104">
    <property type="entry name" value="PKS_dehydratase_sf"/>
</dbReference>
<dbReference type="Gene3D" id="3.40.50.720">
    <property type="entry name" value="NAD(P)-binding Rossmann-like Domain"/>
    <property type="match status" value="1"/>
</dbReference>
<feature type="compositionally biased region" description="Low complexity" evidence="8">
    <location>
        <begin position="944"/>
        <end position="954"/>
    </location>
</feature>
<dbReference type="PANTHER" id="PTHR13693">
    <property type="entry name" value="CLASS II AMINOTRANSFERASE/8-AMINO-7-OXONONANOATE SYNTHASE"/>
    <property type="match status" value="1"/>
</dbReference>
<comment type="cofactor">
    <cofactor evidence="1">
        <name>pyridoxal 5'-phosphate</name>
        <dbReference type="ChEBI" id="CHEBI:597326"/>
    </cofactor>
</comment>
<evidence type="ECO:0000256" key="1">
    <source>
        <dbReference type="ARBA" id="ARBA00001933"/>
    </source>
</evidence>
<dbReference type="InterPro" id="IPR020807">
    <property type="entry name" value="PKS_DH"/>
</dbReference>
<feature type="region of interest" description="N-terminal hotdog fold" evidence="7">
    <location>
        <begin position="1"/>
        <end position="106"/>
    </location>
</feature>
<keyword evidence="11" id="KW-0032">Aminotransferase</keyword>
<dbReference type="Proteomes" id="UP000515728">
    <property type="component" value="Chromosome"/>
</dbReference>
<evidence type="ECO:0000256" key="5">
    <source>
        <dbReference type="ARBA" id="ARBA00022679"/>
    </source>
</evidence>
<dbReference type="Pfam" id="PF14765">
    <property type="entry name" value="PS-DH"/>
    <property type="match status" value="1"/>
</dbReference>
<feature type="region of interest" description="Disordered" evidence="8">
    <location>
        <begin position="253"/>
        <end position="328"/>
    </location>
</feature>
<evidence type="ECO:0000256" key="7">
    <source>
        <dbReference type="PROSITE-ProRule" id="PRU01363"/>
    </source>
</evidence>
<dbReference type="KEGG" id="ppel:H6H00_27890"/>
<dbReference type="EC" id="2.3.1.47" evidence="2"/>
<dbReference type="Pfam" id="PF00550">
    <property type="entry name" value="PP-binding"/>
    <property type="match status" value="1"/>
</dbReference>
<organism evidence="11 12">
    <name type="scientific">Pseudonocardia petroleophila</name>
    <dbReference type="NCBI Taxonomy" id="37331"/>
    <lineage>
        <taxon>Bacteria</taxon>
        <taxon>Bacillati</taxon>
        <taxon>Actinomycetota</taxon>
        <taxon>Actinomycetes</taxon>
        <taxon>Pseudonocardiales</taxon>
        <taxon>Pseudonocardiaceae</taxon>
        <taxon>Pseudonocardia</taxon>
    </lineage>
</organism>
<dbReference type="SMART" id="SM00826">
    <property type="entry name" value="PKS_DH"/>
    <property type="match status" value="1"/>
</dbReference>
<keyword evidence="5" id="KW-0808">Transferase</keyword>
<dbReference type="RefSeq" id="WP_185718624.1">
    <property type="nucleotide sequence ID" value="NZ_BAAAWI010000001.1"/>
</dbReference>
<feature type="compositionally biased region" description="Pro residues" evidence="8">
    <location>
        <begin position="263"/>
        <end position="283"/>
    </location>
</feature>
<dbReference type="InterPro" id="IPR013968">
    <property type="entry name" value="PKS_KR"/>
</dbReference>
<feature type="region of interest" description="Disordered" evidence="8">
    <location>
        <begin position="80"/>
        <end position="99"/>
    </location>
</feature>
<name>A0A7G7MGG1_9PSEU</name>
<accession>A0A7G7MGG1</accession>
<dbReference type="InterPro" id="IPR049552">
    <property type="entry name" value="PKS_DH_N"/>
</dbReference>
<keyword evidence="4" id="KW-0597">Phosphoprotein</keyword>
<dbReference type="SUPFAM" id="SSF53383">
    <property type="entry name" value="PLP-dependent transferases"/>
    <property type="match status" value="1"/>
</dbReference>
<evidence type="ECO:0000313" key="11">
    <source>
        <dbReference type="EMBL" id="QNG51872.1"/>
    </source>
</evidence>